<sequence length="1050" mass="117464">MMISITSFSPSKTVFLIFYCFFQLLLSTLSFASKDFHPVVQNTGNLLDLTNNTVTSILHGPQGRLWIGTHQGLYKYDGNKPILYTPKNRIRHYIPESNISDIDNSESGTIWLSTYGGTLSRYNPLNDSFIPASTIKKTPKLLSITKISATFSEVIWIGTRNGVTTYLPKISTYSELMTVDSDSEPIGRIIDIVALSPTMAVATTDRGLYSLEALGSLTKPSPPSLVVTNINHLTPFPTTLSEPKKDSFWLGSTDGEIAKISSDLTIVFNTMLPESASISSIIDNGNLVFIGTDKGIWIYNYEKDTFSHINDKNSLLSNNHITSLYFFDELLWVGTYNGLNLITASQFNLTNSANSIIKNEVLAIESDSQGSIWIGTYEGLFHKPHLANPKLDLTLGFQEIEIPDERIMSLAAKNDDIWIGTRHNGVFTIDINRLGTTKQLLPGSLSNAAVTSILHMDNNTSWVGTYNYGLLKIDSSGVARLKKHPEKEKSLTERSITLLSHSEDKKTFIVGSENNLYLYSPTQDIFKSLNIELLDIKNKPTFLSLFQSSRGTTWLGTLNHGPLLTHHKLDGTATQRLSRVTDHPTLSSSAVYAFQEDDQENIWASTSTGIYLLNYRGQVMKRFGVSDGLQGNDFNFGASHKDHKGRIYFGGSNGYNRFDPSEVTLNETVPPMLLTNLKIAGQSPTFNKAIHDITSVELNHKDYYVNFEFSALDYLDPANNIYRYKLLGFDPDWVDIGNRNSATYTNLPAGDYTLHIQGASASGVWNREGISVQIKVNPPPWLSWWAYSLYALLAAFIAWHIKRIYDNYVIRERAIALAHDMQVAADRASDEIQEQLDQQSILVETIHHFNLDQLAYVQRCFERYSDLLPADLADALSNDFNNRIEAFICLENALYYRFEELLADLHAYTESLYSILLRAENQPQSSVALSQISIINLVSTQLIPAQLALPLSIVIYELLSNAIVHAFEQDSRSCFIRISLEECPDLTSHFKLLVQDNGIGMPANISLENPDTEGMRAVVQAIRHLNGTLQIERDSGTKVLALVPIPEPRF</sequence>
<proteinExistence type="predicted"/>
<protein>
    <recommendedName>
        <fullName evidence="2">Histidine kinase/HSP90-like ATPase domain-containing protein</fullName>
    </recommendedName>
</protein>
<dbReference type="InterPro" id="IPR036890">
    <property type="entry name" value="HATPase_C_sf"/>
</dbReference>
<dbReference type="Gene3D" id="3.30.565.10">
    <property type="entry name" value="Histidine kinase-like ATPase, C-terminal domain"/>
    <property type="match status" value="1"/>
</dbReference>
<dbReference type="Gene3D" id="2.130.10.10">
    <property type="entry name" value="YVTN repeat-like/Quinoprotein amine dehydrogenase"/>
    <property type="match status" value="3"/>
</dbReference>
<accession>A0A7W2YKJ1</accession>
<dbReference type="InterPro" id="IPR011123">
    <property type="entry name" value="Y_Y_Y"/>
</dbReference>
<name>A0A7W2YKJ1_9GAMM</name>
<reference evidence="3 4" key="1">
    <citation type="submission" date="2020-07" db="EMBL/GenBank/DDBJ databases">
        <title>Halieaceae bacterium, F7430, whole genome shotgun sequencing project.</title>
        <authorList>
            <person name="Jiang S."/>
            <person name="Liu Z.W."/>
            <person name="Du Z.J."/>
        </authorList>
    </citation>
    <scope>NUCLEOTIDE SEQUENCE [LARGE SCALE GENOMIC DNA]</scope>
    <source>
        <strain evidence="3 4">F7430</strain>
    </source>
</reference>
<evidence type="ECO:0000313" key="4">
    <source>
        <dbReference type="Proteomes" id="UP000539350"/>
    </source>
</evidence>
<feature type="domain" description="Histidine kinase/HSP90-like ATPase" evidence="2">
    <location>
        <begin position="946"/>
        <end position="1047"/>
    </location>
</feature>
<dbReference type="InterPro" id="IPR003594">
    <property type="entry name" value="HATPase_dom"/>
</dbReference>
<dbReference type="InterPro" id="IPR011047">
    <property type="entry name" value="Quinoprotein_ADH-like_sf"/>
</dbReference>
<dbReference type="Pfam" id="PF07495">
    <property type="entry name" value="Y_Y_Y"/>
    <property type="match status" value="1"/>
</dbReference>
<keyword evidence="4" id="KW-1185">Reference proteome</keyword>
<dbReference type="Pfam" id="PF07494">
    <property type="entry name" value="Reg_prop"/>
    <property type="match status" value="2"/>
</dbReference>
<evidence type="ECO:0000259" key="2">
    <source>
        <dbReference type="SMART" id="SM00387"/>
    </source>
</evidence>
<dbReference type="PANTHER" id="PTHR43547">
    <property type="entry name" value="TWO-COMPONENT HISTIDINE KINASE"/>
    <property type="match status" value="1"/>
</dbReference>
<dbReference type="InterPro" id="IPR013783">
    <property type="entry name" value="Ig-like_fold"/>
</dbReference>
<dbReference type="InterPro" id="IPR015943">
    <property type="entry name" value="WD40/YVTN_repeat-like_dom_sf"/>
</dbReference>
<dbReference type="InterPro" id="IPR011110">
    <property type="entry name" value="Reg_prop"/>
</dbReference>
<dbReference type="SUPFAM" id="SSF101898">
    <property type="entry name" value="NHL repeat"/>
    <property type="match status" value="1"/>
</dbReference>
<dbReference type="Gene3D" id="2.60.40.10">
    <property type="entry name" value="Immunoglobulins"/>
    <property type="match status" value="1"/>
</dbReference>
<dbReference type="Proteomes" id="UP000539350">
    <property type="component" value="Unassembled WGS sequence"/>
</dbReference>
<dbReference type="RefSeq" id="WP_182175110.1">
    <property type="nucleotide sequence ID" value="NZ_JACFXU010000018.1"/>
</dbReference>
<dbReference type="Pfam" id="PF02518">
    <property type="entry name" value="HATPase_c"/>
    <property type="match status" value="1"/>
</dbReference>
<gene>
    <name evidence="3" type="ORF">H2508_14035</name>
</gene>
<evidence type="ECO:0000256" key="1">
    <source>
        <dbReference type="ARBA" id="ARBA00022553"/>
    </source>
</evidence>
<evidence type="ECO:0000313" key="3">
    <source>
        <dbReference type="EMBL" id="MBA6414230.1"/>
    </source>
</evidence>
<dbReference type="AlphaFoldDB" id="A0A7W2YKJ1"/>
<keyword evidence="1" id="KW-0597">Phosphoprotein</keyword>
<comment type="caution">
    <text evidence="3">The sequence shown here is derived from an EMBL/GenBank/DDBJ whole genome shotgun (WGS) entry which is preliminary data.</text>
</comment>
<dbReference type="GO" id="GO:0000155">
    <property type="term" value="F:phosphorelay sensor kinase activity"/>
    <property type="evidence" value="ECO:0007669"/>
    <property type="project" value="TreeGrafter"/>
</dbReference>
<organism evidence="3 4">
    <name type="scientific">Sediminihaliea albiluteola</name>
    <dbReference type="NCBI Taxonomy" id="2758564"/>
    <lineage>
        <taxon>Bacteria</taxon>
        <taxon>Pseudomonadati</taxon>
        <taxon>Pseudomonadota</taxon>
        <taxon>Gammaproteobacteria</taxon>
        <taxon>Cellvibrionales</taxon>
        <taxon>Halieaceae</taxon>
        <taxon>Sediminihaliea</taxon>
    </lineage>
</organism>
<dbReference type="EMBL" id="JACFXU010000018">
    <property type="protein sequence ID" value="MBA6414230.1"/>
    <property type="molecule type" value="Genomic_DNA"/>
</dbReference>
<dbReference type="SUPFAM" id="SSF50998">
    <property type="entry name" value="Quinoprotein alcohol dehydrogenase-like"/>
    <property type="match status" value="1"/>
</dbReference>
<dbReference type="SUPFAM" id="SSF55874">
    <property type="entry name" value="ATPase domain of HSP90 chaperone/DNA topoisomerase II/histidine kinase"/>
    <property type="match status" value="1"/>
</dbReference>
<dbReference type="PANTHER" id="PTHR43547:SF2">
    <property type="entry name" value="HYBRID SIGNAL TRANSDUCTION HISTIDINE KINASE C"/>
    <property type="match status" value="1"/>
</dbReference>
<dbReference type="SUPFAM" id="SSF63829">
    <property type="entry name" value="Calcium-dependent phosphotriesterase"/>
    <property type="match status" value="1"/>
</dbReference>
<dbReference type="SMART" id="SM00387">
    <property type="entry name" value="HATPase_c"/>
    <property type="match status" value="1"/>
</dbReference>